<keyword evidence="8" id="KW-1185">Reference proteome</keyword>
<reference evidence="7 8" key="1">
    <citation type="submission" date="2018-11" db="EMBL/GenBank/DDBJ databases">
        <title>Genome sequence of Saitozyma podzolica DSM 27192.</title>
        <authorList>
            <person name="Aliyu H."/>
            <person name="Gorte O."/>
            <person name="Ochsenreither K."/>
        </authorList>
    </citation>
    <scope>NUCLEOTIDE SEQUENCE [LARGE SCALE GENOMIC DNA]</scope>
    <source>
        <strain evidence="7 8">DSM 27192</strain>
    </source>
</reference>
<dbReference type="GO" id="GO:0005886">
    <property type="term" value="C:plasma membrane"/>
    <property type="evidence" value="ECO:0007669"/>
    <property type="project" value="InterPro"/>
</dbReference>
<dbReference type="GO" id="GO:0032153">
    <property type="term" value="C:cell division site"/>
    <property type="evidence" value="ECO:0007669"/>
    <property type="project" value="TreeGrafter"/>
</dbReference>
<dbReference type="STRING" id="1890683.A0A427XYX5"/>
<evidence type="ECO:0000313" key="7">
    <source>
        <dbReference type="EMBL" id="RSH84040.1"/>
    </source>
</evidence>
<gene>
    <name evidence="7" type="ORF">EHS25_005285</name>
</gene>
<dbReference type="InterPro" id="IPR051380">
    <property type="entry name" value="pH-response_reg_palI/RIM9"/>
</dbReference>
<evidence type="ECO:0008006" key="9">
    <source>
        <dbReference type="Google" id="ProtNLM"/>
    </source>
</evidence>
<keyword evidence="2 5" id="KW-0812">Transmembrane</keyword>
<comment type="subcellular location">
    <subcellularLocation>
        <location evidence="1">Membrane</location>
        <topology evidence="1">Multi-pass membrane protein</topology>
    </subcellularLocation>
</comment>
<dbReference type="InterPro" id="IPR009571">
    <property type="entry name" value="SUR7/Rim9-like_fungi"/>
</dbReference>
<dbReference type="OrthoDB" id="2354757at2759"/>
<proteinExistence type="predicted"/>
<accession>A0A427XYX5</accession>
<organism evidence="7 8">
    <name type="scientific">Saitozyma podzolica</name>
    <dbReference type="NCBI Taxonomy" id="1890683"/>
    <lineage>
        <taxon>Eukaryota</taxon>
        <taxon>Fungi</taxon>
        <taxon>Dikarya</taxon>
        <taxon>Basidiomycota</taxon>
        <taxon>Agaricomycotina</taxon>
        <taxon>Tremellomycetes</taxon>
        <taxon>Tremellales</taxon>
        <taxon>Trimorphomycetaceae</taxon>
        <taxon>Saitozyma</taxon>
    </lineage>
</organism>
<feature type="signal peptide" evidence="6">
    <location>
        <begin position="1"/>
        <end position="23"/>
    </location>
</feature>
<evidence type="ECO:0000256" key="3">
    <source>
        <dbReference type="ARBA" id="ARBA00022989"/>
    </source>
</evidence>
<feature type="transmembrane region" description="Helical" evidence="5">
    <location>
        <begin position="164"/>
        <end position="187"/>
    </location>
</feature>
<dbReference type="Pfam" id="PF06687">
    <property type="entry name" value="SUR7"/>
    <property type="match status" value="1"/>
</dbReference>
<evidence type="ECO:0000256" key="6">
    <source>
        <dbReference type="SAM" id="SignalP"/>
    </source>
</evidence>
<feature type="transmembrane region" description="Helical" evidence="5">
    <location>
        <begin position="119"/>
        <end position="144"/>
    </location>
</feature>
<dbReference type="PANTHER" id="PTHR28013:SF3">
    <property type="entry name" value="PROTEIN DCV1-RELATED"/>
    <property type="match status" value="1"/>
</dbReference>
<evidence type="ECO:0000256" key="5">
    <source>
        <dbReference type="SAM" id="Phobius"/>
    </source>
</evidence>
<name>A0A427XYX5_9TREE</name>
<dbReference type="Proteomes" id="UP000279259">
    <property type="component" value="Unassembled WGS sequence"/>
</dbReference>
<evidence type="ECO:0000256" key="2">
    <source>
        <dbReference type="ARBA" id="ARBA00022692"/>
    </source>
</evidence>
<dbReference type="GO" id="GO:0035838">
    <property type="term" value="C:growing cell tip"/>
    <property type="evidence" value="ECO:0007669"/>
    <property type="project" value="TreeGrafter"/>
</dbReference>
<keyword evidence="6" id="KW-0732">Signal</keyword>
<keyword evidence="3 5" id="KW-1133">Transmembrane helix</keyword>
<sequence length="216" mass="23330">MALGPIHCGSFLLLAATVLLVVASISAPVVDHISFLNIYNGGQESTFGVFGYCTNLNSGTCSPRGLGYDIATASNAMTNYTYVNNSLTNLTNALVLHPVAAGIAFLSFLIALCSDHVGFLFASLIAFVAFLVSLVAMIIDFVMFGIIRHEINSNTSASASFSTAIWLTLAATVVLFFASFIVCFECFGSRRRNRDQQYVGNGYASSGPWWRRNNKY</sequence>
<keyword evidence="4 5" id="KW-0472">Membrane</keyword>
<feature type="chain" id="PRO_5019193945" description="Pali-domain-containing protein" evidence="6">
    <location>
        <begin position="24"/>
        <end position="216"/>
    </location>
</feature>
<evidence type="ECO:0000313" key="8">
    <source>
        <dbReference type="Proteomes" id="UP000279259"/>
    </source>
</evidence>
<protein>
    <recommendedName>
        <fullName evidence="9">Pali-domain-containing protein</fullName>
    </recommendedName>
</protein>
<comment type="caution">
    <text evidence="7">The sequence shown here is derived from an EMBL/GenBank/DDBJ whole genome shotgun (WGS) entry which is preliminary data.</text>
</comment>
<dbReference type="AlphaFoldDB" id="A0A427XYX5"/>
<dbReference type="EMBL" id="RSCD01000022">
    <property type="protein sequence ID" value="RSH84040.1"/>
    <property type="molecule type" value="Genomic_DNA"/>
</dbReference>
<evidence type="ECO:0000256" key="1">
    <source>
        <dbReference type="ARBA" id="ARBA00004141"/>
    </source>
</evidence>
<evidence type="ECO:0000256" key="4">
    <source>
        <dbReference type="ARBA" id="ARBA00023136"/>
    </source>
</evidence>
<feature type="transmembrane region" description="Helical" evidence="5">
    <location>
        <begin position="94"/>
        <end position="112"/>
    </location>
</feature>
<dbReference type="PANTHER" id="PTHR28013">
    <property type="entry name" value="PROTEIN DCV1-RELATED"/>
    <property type="match status" value="1"/>
</dbReference>